<feature type="region of interest" description="Disordered" evidence="2">
    <location>
        <begin position="432"/>
        <end position="482"/>
    </location>
</feature>
<evidence type="ECO:0000256" key="1">
    <source>
        <dbReference type="PROSITE-ProRule" id="PRU00723"/>
    </source>
</evidence>
<feature type="compositionally biased region" description="Low complexity" evidence="2">
    <location>
        <begin position="467"/>
        <end position="481"/>
    </location>
</feature>
<feature type="compositionally biased region" description="Basic residues" evidence="2">
    <location>
        <begin position="387"/>
        <end position="399"/>
    </location>
</feature>
<feature type="compositionally biased region" description="Polar residues" evidence="2">
    <location>
        <begin position="434"/>
        <end position="443"/>
    </location>
</feature>
<feature type="region of interest" description="Disordered" evidence="2">
    <location>
        <begin position="184"/>
        <end position="203"/>
    </location>
</feature>
<evidence type="ECO:0000313" key="5">
    <source>
        <dbReference type="Proteomes" id="UP000184188"/>
    </source>
</evidence>
<evidence type="ECO:0000259" key="3">
    <source>
        <dbReference type="PROSITE" id="PS50103"/>
    </source>
</evidence>
<keyword evidence="1" id="KW-0863">Zinc-finger</keyword>
<protein>
    <recommendedName>
        <fullName evidence="3">C3H1-type domain-containing protein</fullName>
    </recommendedName>
</protein>
<gene>
    <name evidence="4" type="ORF">ASPZODRAFT_13969</name>
</gene>
<dbReference type="OrthoDB" id="5355510at2759"/>
<dbReference type="VEuPathDB" id="FungiDB:ASPZODRAFT_13969"/>
<dbReference type="Proteomes" id="UP000184188">
    <property type="component" value="Unassembled WGS sequence"/>
</dbReference>
<dbReference type="AlphaFoldDB" id="A0A1L9SPS7"/>
<keyword evidence="1" id="KW-0862">Zinc</keyword>
<dbReference type="EMBL" id="KV878338">
    <property type="protein sequence ID" value="OJJ49245.1"/>
    <property type="molecule type" value="Genomic_DNA"/>
</dbReference>
<sequence length="526" mass="56286">MASPIRPQFFCSRPNGSLTPLVALDELPSYVSIRGVPRLLSAGDTQGMTSLGAVTSRAQFYVVDGVSVDANRGSNSPSDDNGFSQQRLGYQALVQQSTPLNVAAHSGPGGGWLTHGASNGAVSRQNPTKKEYCSYWIRHGECDYQQQGCLYKHEMPTDLGMLDKLGLRDIPRWYREKFGMSSLLPGGGHQHPRGNTNTQAPPQQWKDEVQDRGVYKQLSFPSRLGITGCAEFGQEAFSNINGAVGQQKVVTPSFTAAPQQPVTAPALLRSAFAPVGGHISREQTPSHHNGVKPFLNGHNSHRKIDLLAFDPITEYASLDRIGGHMGGHMTDLPSSPIEIKLTPEEADRAQREELVRNLQSLMPAPHLGGGSSDFLPTSFDHAGAQGRGKRYPTKSRRLYQPRSPTDTVVPGKLQSPIGEVPYKTKPANAAAFANTPSTKNSPPMASPIGGPVLGGHFSSDSPGRMVSPSDSHSTSSSADSAKLGTHFGHRAFAGRANKVQTMPSVIERRGVGSSNDLIGFGAGRGK</sequence>
<feature type="domain" description="C3H1-type" evidence="3">
    <location>
        <begin position="127"/>
        <end position="156"/>
    </location>
</feature>
<keyword evidence="1" id="KW-0479">Metal-binding</keyword>
<dbReference type="GO" id="GO:0008270">
    <property type="term" value="F:zinc ion binding"/>
    <property type="evidence" value="ECO:0007669"/>
    <property type="project" value="UniProtKB-KW"/>
</dbReference>
<accession>A0A1L9SPS7</accession>
<dbReference type="STRING" id="1073090.A0A1L9SPS7"/>
<feature type="zinc finger region" description="C3H1-type" evidence="1">
    <location>
        <begin position="127"/>
        <end position="156"/>
    </location>
</feature>
<dbReference type="InterPro" id="IPR000571">
    <property type="entry name" value="Znf_CCCH"/>
</dbReference>
<evidence type="ECO:0000313" key="4">
    <source>
        <dbReference type="EMBL" id="OJJ49245.1"/>
    </source>
</evidence>
<keyword evidence="5" id="KW-1185">Reference proteome</keyword>
<name>A0A1L9SPS7_9EURO</name>
<feature type="compositionally biased region" description="Polar residues" evidence="2">
    <location>
        <begin position="193"/>
        <end position="202"/>
    </location>
</feature>
<proteinExistence type="predicted"/>
<dbReference type="RefSeq" id="XP_022583755.1">
    <property type="nucleotide sequence ID" value="XM_022724582.1"/>
</dbReference>
<evidence type="ECO:0000256" key="2">
    <source>
        <dbReference type="SAM" id="MobiDB-lite"/>
    </source>
</evidence>
<organism evidence="4 5">
    <name type="scientific">Penicilliopsis zonata CBS 506.65</name>
    <dbReference type="NCBI Taxonomy" id="1073090"/>
    <lineage>
        <taxon>Eukaryota</taxon>
        <taxon>Fungi</taxon>
        <taxon>Dikarya</taxon>
        <taxon>Ascomycota</taxon>
        <taxon>Pezizomycotina</taxon>
        <taxon>Eurotiomycetes</taxon>
        <taxon>Eurotiomycetidae</taxon>
        <taxon>Eurotiales</taxon>
        <taxon>Aspergillaceae</taxon>
        <taxon>Penicilliopsis</taxon>
    </lineage>
</organism>
<dbReference type="PROSITE" id="PS50103">
    <property type="entry name" value="ZF_C3H1"/>
    <property type="match status" value="1"/>
</dbReference>
<feature type="region of interest" description="Disordered" evidence="2">
    <location>
        <begin position="382"/>
        <end position="414"/>
    </location>
</feature>
<reference evidence="5" key="1">
    <citation type="journal article" date="2017" name="Genome Biol.">
        <title>Comparative genomics reveals high biological diversity and specific adaptations in the industrially and medically important fungal genus Aspergillus.</title>
        <authorList>
            <person name="de Vries R.P."/>
            <person name="Riley R."/>
            <person name="Wiebenga A."/>
            <person name="Aguilar-Osorio G."/>
            <person name="Amillis S."/>
            <person name="Uchima C.A."/>
            <person name="Anderluh G."/>
            <person name="Asadollahi M."/>
            <person name="Askin M."/>
            <person name="Barry K."/>
            <person name="Battaglia E."/>
            <person name="Bayram O."/>
            <person name="Benocci T."/>
            <person name="Braus-Stromeyer S.A."/>
            <person name="Caldana C."/>
            <person name="Canovas D."/>
            <person name="Cerqueira G.C."/>
            <person name="Chen F."/>
            <person name="Chen W."/>
            <person name="Choi C."/>
            <person name="Clum A."/>
            <person name="Dos Santos R.A."/>
            <person name="Damasio A.R."/>
            <person name="Diallinas G."/>
            <person name="Emri T."/>
            <person name="Fekete E."/>
            <person name="Flipphi M."/>
            <person name="Freyberg S."/>
            <person name="Gallo A."/>
            <person name="Gournas C."/>
            <person name="Habgood R."/>
            <person name="Hainaut M."/>
            <person name="Harispe M.L."/>
            <person name="Henrissat B."/>
            <person name="Hilden K.S."/>
            <person name="Hope R."/>
            <person name="Hossain A."/>
            <person name="Karabika E."/>
            <person name="Karaffa L."/>
            <person name="Karanyi Z."/>
            <person name="Krasevec N."/>
            <person name="Kuo A."/>
            <person name="Kusch H."/>
            <person name="LaButti K."/>
            <person name="Lagendijk E.L."/>
            <person name="Lapidus A."/>
            <person name="Levasseur A."/>
            <person name="Lindquist E."/>
            <person name="Lipzen A."/>
            <person name="Logrieco A.F."/>
            <person name="MacCabe A."/>
            <person name="Maekelae M.R."/>
            <person name="Malavazi I."/>
            <person name="Melin P."/>
            <person name="Meyer V."/>
            <person name="Mielnichuk N."/>
            <person name="Miskei M."/>
            <person name="Molnar A.P."/>
            <person name="Mule G."/>
            <person name="Ngan C.Y."/>
            <person name="Orejas M."/>
            <person name="Orosz E."/>
            <person name="Ouedraogo J.P."/>
            <person name="Overkamp K.M."/>
            <person name="Park H.-S."/>
            <person name="Perrone G."/>
            <person name="Piumi F."/>
            <person name="Punt P.J."/>
            <person name="Ram A.F."/>
            <person name="Ramon A."/>
            <person name="Rauscher S."/>
            <person name="Record E."/>
            <person name="Riano-Pachon D.M."/>
            <person name="Robert V."/>
            <person name="Roehrig J."/>
            <person name="Ruller R."/>
            <person name="Salamov A."/>
            <person name="Salih N.S."/>
            <person name="Samson R.A."/>
            <person name="Sandor E."/>
            <person name="Sanguinetti M."/>
            <person name="Schuetze T."/>
            <person name="Sepcic K."/>
            <person name="Shelest E."/>
            <person name="Sherlock G."/>
            <person name="Sophianopoulou V."/>
            <person name="Squina F.M."/>
            <person name="Sun H."/>
            <person name="Susca A."/>
            <person name="Todd R.B."/>
            <person name="Tsang A."/>
            <person name="Unkles S.E."/>
            <person name="van de Wiele N."/>
            <person name="van Rossen-Uffink D."/>
            <person name="Oliveira J.V."/>
            <person name="Vesth T.C."/>
            <person name="Visser J."/>
            <person name="Yu J.-H."/>
            <person name="Zhou M."/>
            <person name="Andersen M.R."/>
            <person name="Archer D.B."/>
            <person name="Baker S.E."/>
            <person name="Benoit I."/>
            <person name="Brakhage A.A."/>
            <person name="Braus G.H."/>
            <person name="Fischer R."/>
            <person name="Frisvad J.C."/>
            <person name="Goldman G.H."/>
            <person name="Houbraken J."/>
            <person name="Oakley B."/>
            <person name="Pocsi I."/>
            <person name="Scazzocchio C."/>
            <person name="Seiboth B."/>
            <person name="vanKuyk P.A."/>
            <person name="Wortman J."/>
            <person name="Dyer P.S."/>
            <person name="Grigoriev I.V."/>
        </authorList>
    </citation>
    <scope>NUCLEOTIDE SEQUENCE [LARGE SCALE GENOMIC DNA]</scope>
    <source>
        <strain evidence="5">CBS 506.65</strain>
    </source>
</reference>
<dbReference type="GeneID" id="34611047"/>